<dbReference type="InterPro" id="IPR016181">
    <property type="entry name" value="Acyl_CoA_acyltransferase"/>
</dbReference>
<accession>A0AAU8HVB1</accession>
<dbReference type="PROSITE" id="PS51186">
    <property type="entry name" value="GNAT"/>
    <property type="match status" value="1"/>
</dbReference>
<gene>
    <name evidence="4" type="ORF">PRVXH_000611</name>
</gene>
<reference evidence="4" key="2">
    <citation type="submission" date="2024-06" db="EMBL/GenBank/DDBJ databases">
        <authorList>
            <person name="Petrova K.O."/>
            <person name="Toshchakov S.V."/>
            <person name="Boltjanskaja Y.V."/>
            <person name="Kevbrin V.V."/>
        </authorList>
    </citation>
    <scope>NUCLEOTIDE SEQUENCE</scope>
    <source>
        <strain evidence="4">Z-710</strain>
    </source>
</reference>
<dbReference type="AlphaFoldDB" id="A0AAU8HVB1"/>
<reference evidence="4" key="1">
    <citation type="journal article" date="2018" name="Antonie Van Leeuwenhoek">
        <title>Proteinivorax hydrogeniformans sp. nov., an anaerobic, haloalkaliphilic bacterium fermenting proteinaceous compounds with high hydrogen production.</title>
        <authorList>
            <person name="Boltyanskaya Y."/>
            <person name="Detkova E."/>
            <person name="Pimenov N."/>
            <person name="Kevbrin V."/>
        </authorList>
    </citation>
    <scope>NUCLEOTIDE SEQUENCE</scope>
    <source>
        <strain evidence="4">Z-710</strain>
    </source>
</reference>
<dbReference type="RefSeq" id="WP_353893846.1">
    <property type="nucleotide sequence ID" value="NZ_CP159485.1"/>
</dbReference>
<evidence type="ECO:0000259" key="3">
    <source>
        <dbReference type="PROSITE" id="PS51186"/>
    </source>
</evidence>
<evidence type="ECO:0000313" key="4">
    <source>
        <dbReference type="EMBL" id="XCI29297.1"/>
    </source>
</evidence>
<dbReference type="InterPro" id="IPR050832">
    <property type="entry name" value="Bact_Acetyltransf"/>
</dbReference>
<protein>
    <submittedName>
        <fullName evidence="4">GNAT family N-acetyltransferase</fullName>
    </submittedName>
</protein>
<evidence type="ECO:0000256" key="2">
    <source>
        <dbReference type="ARBA" id="ARBA00023315"/>
    </source>
</evidence>
<dbReference type="PANTHER" id="PTHR43877:SF8">
    <property type="entry name" value="N-ACETYLGLUTAMATE SYNTHASE-RELATED"/>
    <property type="match status" value="1"/>
</dbReference>
<feature type="domain" description="N-acetyltransferase" evidence="3">
    <location>
        <begin position="7"/>
        <end position="155"/>
    </location>
</feature>
<proteinExistence type="predicted"/>
<dbReference type="Gene3D" id="3.40.630.30">
    <property type="match status" value="1"/>
</dbReference>
<dbReference type="InterPro" id="IPR000182">
    <property type="entry name" value="GNAT_dom"/>
</dbReference>
<dbReference type="PANTHER" id="PTHR43877">
    <property type="entry name" value="AMINOALKYLPHOSPHONATE N-ACETYLTRANSFERASE-RELATED-RELATED"/>
    <property type="match status" value="1"/>
</dbReference>
<evidence type="ECO:0000256" key="1">
    <source>
        <dbReference type="ARBA" id="ARBA00022679"/>
    </source>
</evidence>
<dbReference type="GO" id="GO:0016747">
    <property type="term" value="F:acyltransferase activity, transferring groups other than amino-acyl groups"/>
    <property type="evidence" value="ECO:0007669"/>
    <property type="project" value="InterPro"/>
</dbReference>
<keyword evidence="1" id="KW-0808">Transferase</keyword>
<organism evidence="4">
    <name type="scientific">Proteinivorax hydrogeniformans</name>
    <dbReference type="NCBI Taxonomy" id="1826727"/>
    <lineage>
        <taxon>Bacteria</taxon>
        <taxon>Bacillati</taxon>
        <taxon>Bacillota</taxon>
        <taxon>Clostridia</taxon>
        <taxon>Eubacteriales</taxon>
        <taxon>Proteinivoracaceae</taxon>
        <taxon>Proteinivorax</taxon>
    </lineage>
</organism>
<keyword evidence="2" id="KW-0012">Acyltransferase</keyword>
<name>A0AAU8HVB1_9FIRM</name>
<dbReference type="Pfam" id="PF00583">
    <property type="entry name" value="Acetyltransf_1"/>
    <property type="match status" value="1"/>
</dbReference>
<dbReference type="EMBL" id="CP159485">
    <property type="protein sequence ID" value="XCI29297.1"/>
    <property type="molecule type" value="Genomic_DNA"/>
</dbReference>
<sequence>MSEIKIVRYKKSYAAGVADMWNNSHEGWGGSDVVLSKEQVEKNEENSGNIDTFLAVEDNKVLGYCSLSNYTFDDNTMYIPLLNVRTDQHGKKIGKRLLLKAIERVVELGKPRLDLFTWPGNTKAVPLYKKTGFFWEDRSDTTHLMNFIPAVLNTEALKDCFKQLDWFDDNVRKADVVPDGIKENDFEYYRYSWKNSSTFLEVEFDRRGRCIRSIETPEYKITATAEGLNLVFGSEYQITYKIINKTETPLDIKVEGIDDKNIKHSLSKNLTVPSTYVVKSKFKVNPIDEEQSIWKTHPAALAEFEINGKKANIGVGIAPQFPIKMEAKVPHNYCHLDKESDFYIDLKNNFSEEVRLNLNLDDSELINLPKQRFDITLKAGQKKSLQVPYSLLNFGFYTSNSEALVETESGEKVNFKTNIAAPFKGYSSIFWGEDQHNWLLFNGPHQTVIEKLAGWRNVTKQACNELAFLPPRLGKPYSDEFDRVRPCKVEFSKQEGEGTLKLIYNSQQFPGLQLIVYNKLYSNGLLENYLEVINTDNSSTLEDVWISIPVYLDFAACILPYENKFIHIKDSAAFCLDYWKSDLVTENWLYGYEKGSSCGVSWDNDFTLAFNDWSISLLKNLGKLSQKSSVKTKSVFLSVNTFDSWHKFRNFSIGENKPIPMMSDPLQLQVNGGNPFVSQNFKVEVVEKRTNYLSGDFSMFPKRDSFDKIKKSISLDESRQNASFDVTLRKNSLDIDTLSCENSTKGVVSKWERVIIPKGNKEVEKKLVSKEDMDVYTVSNGNLSFSMSSKFGPYLYDLQFLGKNWLDSSFPKAGPKSWFNPWNGGITFRCDKLRSSCIAKEETNLSAVKLDDNKGNTWHGIKATVELKEHDELKGLVIHQHYLTMEGMPVICQYNTVEQKTGQYFDKNLITQGFLCLDELQDCFAEYNNMQGERLHHKGAAFDLQDTCFSSLVFGNNKLNHKLQIISDTNQDHKLSLSLSQDIMFFNFVTSSSLADGDFYKLPPIFYIFTGEALSEQSLVELKGIRF</sequence>
<dbReference type="SUPFAM" id="SSF55729">
    <property type="entry name" value="Acyl-CoA N-acyltransferases (Nat)"/>
    <property type="match status" value="1"/>
</dbReference>
<dbReference type="CDD" id="cd04301">
    <property type="entry name" value="NAT_SF"/>
    <property type="match status" value="1"/>
</dbReference>